<evidence type="ECO:0008006" key="4">
    <source>
        <dbReference type="Google" id="ProtNLM"/>
    </source>
</evidence>
<gene>
    <name evidence="2" type="ORF">DTO10_15880</name>
</gene>
<keyword evidence="3" id="KW-1185">Reference proteome</keyword>
<protein>
    <recommendedName>
        <fullName evidence="4">Secreted protein</fullName>
    </recommendedName>
</protein>
<dbReference type="EMBL" id="CP030926">
    <property type="protein sequence ID" value="AXN39696.1"/>
    <property type="molecule type" value="Genomic_DNA"/>
</dbReference>
<keyword evidence="1" id="KW-0812">Transmembrane</keyword>
<feature type="transmembrane region" description="Helical" evidence="1">
    <location>
        <begin position="6"/>
        <end position="25"/>
    </location>
</feature>
<evidence type="ECO:0000313" key="3">
    <source>
        <dbReference type="Proteomes" id="UP000260457"/>
    </source>
</evidence>
<accession>A0ABN5N5Y0</accession>
<keyword evidence="1" id="KW-0472">Membrane</keyword>
<keyword evidence="1" id="KW-1133">Transmembrane helix</keyword>
<name>A0ABN5N5Y0_9BACI</name>
<proteinExistence type="predicted"/>
<dbReference type="Proteomes" id="UP000260457">
    <property type="component" value="Chromosome"/>
</dbReference>
<reference evidence="2 3" key="1">
    <citation type="submission" date="2018-07" db="EMBL/GenBank/DDBJ databases">
        <title>The molecular basis for the intramolecular migration of carboxyl group in the catabolism of para-hydroxybenzoate via gentisate.</title>
        <authorList>
            <person name="Zhao H."/>
            <person name="Xu Y."/>
            <person name="Lin S."/>
            <person name="Spain J.C."/>
            <person name="Zhou N.-Y."/>
        </authorList>
    </citation>
    <scope>NUCLEOTIDE SEQUENCE [LARGE SCALE GENOMIC DNA]</scope>
    <source>
        <strain evidence="2 3">PHB-7a</strain>
    </source>
</reference>
<organism evidence="2 3">
    <name type="scientific">Peribacillus butanolivorans</name>
    <dbReference type="NCBI Taxonomy" id="421767"/>
    <lineage>
        <taxon>Bacteria</taxon>
        <taxon>Bacillati</taxon>
        <taxon>Bacillota</taxon>
        <taxon>Bacilli</taxon>
        <taxon>Bacillales</taxon>
        <taxon>Bacillaceae</taxon>
        <taxon>Peribacillus</taxon>
    </lineage>
</organism>
<evidence type="ECO:0000256" key="1">
    <source>
        <dbReference type="SAM" id="Phobius"/>
    </source>
</evidence>
<sequence>MVFIEVFLVVKVCVILCATYTTFILNNFPIIISTFGHHINVTHIIKLYSKNNIFGVNQVFFIKTTNWSGKLIYTFYPYQSIICIEAVFIRIIPKNGFSFK</sequence>
<evidence type="ECO:0000313" key="2">
    <source>
        <dbReference type="EMBL" id="AXN39696.1"/>
    </source>
</evidence>